<organism evidence="2 3">
    <name type="scientific">[Mycobacterium] burgundiense</name>
    <dbReference type="NCBI Taxonomy" id="3064286"/>
    <lineage>
        <taxon>Bacteria</taxon>
        <taxon>Bacillati</taxon>
        <taxon>Actinomycetota</taxon>
        <taxon>Actinomycetes</taxon>
        <taxon>Mycobacteriales</taxon>
        <taxon>Mycobacteriaceae</taxon>
        <taxon>Mycolicibacterium</taxon>
    </lineage>
</organism>
<dbReference type="RefSeq" id="WP_308479817.1">
    <property type="nucleotide sequence ID" value="NZ_OY726397.1"/>
</dbReference>
<evidence type="ECO:0000313" key="3">
    <source>
        <dbReference type="Proteomes" id="UP001190465"/>
    </source>
</evidence>
<dbReference type="CDD" id="cd07043">
    <property type="entry name" value="STAS_anti-anti-sigma_factors"/>
    <property type="match status" value="1"/>
</dbReference>
<keyword evidence="3" id="KW-1185">Reference proteome</keyword>
<gene>
    <name evidence="2" type="ORF">MU0053_004532</name>
</gene>
<evidence type="ECO:0000313" key="2">
    <source>
        <dbReference type="EMBL" id="CAJ1510280.1"/>
    </source>
</evidence>
<dbReference type="Gene3D" id="3.30.750.24">
    <property type="entry name" value="STAS domain"/>
    <property type="match status" value="1"/>
</dbReference>
<dbReference type="EMBL" id="OY726397">
    <property type="protein sequence ID" value="CAJ1510280.1"/>
    <property type="molecule type" value="Genomic_DNA"/>
</dbReference>
<proteinExistence type="predicted"/>
<dbReference type="Pfam" id="PF01740">
    <property type="entry name" value="STAS"/>
    <property type="match status" value="1"/>
</dbReference>
<sequence>MEFRTVNVRHRWLDLHTAAVSAHGEIDAANAERFGDYVLGLVPHCKFLVVDLSGLKFLGTQGVSALHRIQAELADTAWVIVSSPAVARALRVCDPAGQLLSAGSVEAALAILRGDHEPGLHLVAR</sequence>
<dbReference type="InterPro" id="IPR036513">
    <property type="entry name" value="STAS_dom_sf"/>
</dbReference>
<dbReference type="SUPFAM" id="SSF52091">
    <property type="entry name" value="SpoIIaa-like"/>
    <property type="match status" value="1"/>
</dbReference>
<dbReference type="PROSITE" id="PS50801">
    <property type="entry name" value="STAS"/>
    <property type="match status" value="1"/>
</dbReference>
<dbReference type="InterPro" id="IPR002645">
    <property type="entry name" value="STAS_dom"/>
</dbReference>
<evidence type="ECO:0000259" key="1">
    <source>
        <dbReference type="PROSITE" id="PS50801"/>
    </source>
</evidence>
<accession>A0ABM9M539</accession>
<dbReference type="Proteomes" id="UP001190465">
    <property type="component" value="Chromosome"/>
</dbReference>
<name>A0ABM9M539_9MYCO</name>
<feature type="domain" description="STAS" evidence="1">
    <location>
        <begin position="24"/>
        <end position="112"/>
    </location>
</feature>
<reference evidence="2 3" key="1">
    <citation type="submission" date="2023-08" db="EMBL/GenBank/DDBJ databases">
        <authorList>
            <person name="Folkvardsen B D."/>
            <person name="Norman A."/>
        </authorList>
    </citation>
    <scope>NUCLEOTIDE SEQUENCE [LARGE SCALE GENOMIC DNA]</scope>
    <source>
        <strain evidence="2 3">Mu0053</strain>
    </source>
</reference>
<protein>
    <submittedName>
        <fullName evidence="2">STAS domain-containing protein</fullName>
    </submittedName>
</protein>